<dbReference type="AlphaFoldDB" id="A0A165KT58"/>
<reference evidence="1 2" key="1">
    <citation type="journal article" date="2016" name="Mol. Biol. Evol.">
        <title>Comparative Genomics of Early-Diverging Mushroom-Forming Fungi Provides Insights into the Origins of Lignocellulose Decay Capabilities.</title>
        <authorList>
            <person name="Nagy L.G."/>
            <person name="Riley R."/>
            <person name="Tritt A."/>
            <person name="Adam C."/>
            <person name="Daum C."/>
            <person name="Floudas D."/>
            <person name="Sun H."/>
            <person name="Yadav J.S."/>
            <person name="Pangilinan J."/>
            <person name="Larsson K.H."/>
            <person name="Matsuura K."/>
            <person name="Barry K."/>
            <person name="Labutti K."/>
            <person name="Kuo R."/>
            <person name="Ohm R.A."/>
            <person name="Bhattacharya S.S."/>
            <person name="Shirouzu T."/>
            <person name="Yoshinaga Y."/>
            <person name="Martin F.M."/>
            <person name="Grigoriev I.V."/>
            <person name="Hibbett D.S."/>
        </authorList>
    </citation>
    <scope>NUCLEOTIDE SEQUENCE [LARGE SCALE GENOMIC DNA]</scope>
    <source>
        <strain evidence="1 2">L-15889</strain>
    </source>
</reference>
<sequence>MCFVQGPAHRLQGRLLVQPPRGTSRRTLHTRCNLTSPFTVPRPISYYDEEMNELEG</sequence>
<protein>
    <submittedName>
        <fullName evidence="1">Uncharacterized protein</fullName>
    </submittedName>
</protein>
<evidence type="ECO:0000313" key="1">
    <source>
        <dbReference type="EMBL" id="KZT63547.1"/>
    </source>
</evidence>
<organism evidence="1 2">
    <name type="scientific">Daedalea quercina L-15889</name>
    <dbReference type="NCBI Taxonomy" id="1314783"/>
    <lineage>
        <taxon>Eukaryota</taxon>
        <taxon>Fungi</taxon>
        <taxon>Dikarya</taxon>
        <taxon>Basidiomycota</taxon>
        <taxon>Agaricomycotina</taxon>
        <taxon>Agaricomycetes</taxon>
        <taxon>Polyporales</taxon>
        <taxon>Fomitopsis</taxon>
    </lineage>
</organism>
<evidence type="ECO:0000313" key="2">
    <source>
        <dbReference type="Proteomes" id="UP000076727"/>
    </source>
</evidence>
<name>A0A165KT58_9APHY</name>
<proteinExistence type="predicted"/>
<dbReference type="Proteomes" id="UP000076727">
    <property type="component" value="Unassembled WGS sequence"/>
</dbReference>
<dbReference type="EMBL" id="KV429174">
    <property type="protein sequence ID" value="KZT63547.1"/>
    <property type="molecule type" value="Genomic_DNA"/>
</dbReference>
<accession>A0A165KT58</accession>
<keyword evidence="2" id="KW-1185">Reference proteome</keyword>
<gene>
    <name evidence="1" type="ORF">DAEQUDRAFT_733702</name>
</gene>